<comment type="caution">
    <text evidence="3">The sequence shown here is derived from an EMBL/GenBank/DDBJ whole genome shotgun (WGS) entry which is preliminary data.</text>
</comment>
<dbReference type="InterPro" id="IPR036869">
    <property type="entry name" value="J_dom_sf"/>
</dbReference>
<dbReference type="PANTHER" id="PTHR45181">
    <property type="entry name" value="HEAT SHOCK PROTEIN DNAJ WITH TETRATRICOPEPTIDE REPEAT-CONTAINING PROTEIN"/>
    <property type="match status" value="1"/>
</dbReference>
<dbReference type="PRINTS" id="PR00625">
    <property type="entry name" value="JDOMAIN"/>
</dbReference>
<name>A0A6A1WAV7_9ROSI</name>
<dbReference type="EMBL" id="RXIC02000020">
    <property type="protein sequence ID" value="KAB1222379.1"/>
    <property type="molecule type" value="Genomic_DNA"/>
</dbReference>
<evidence type="ECO:0000256" key="1">
    <source>
        <dbReference type="SAM" id="MobiDB-lite"/>
    </source>
</evidence>
<gene>
    <name evidence="3" type="ORF">CJ030_MR2G005195</name>
</gene>
<accession>A0A6A1WAV7</accession>
<dbReference type="InterPro" id="IPR019734">
    <property type="entry name" value="TPR_rpt"/>
</dbReference>
<sequence>MPHAAVDVRSPIVSPQSTPSSSTPQKSSSSYPFNFAATSSSDLLENQRNPTPSSFDAATECNRGASFGPSVSRAGSRARPRLAKVRKQQTKSRVAANEVGSSSNPFEFDLGRVADRASLSSAASESSNAVSNGSTASKDFCFPNGDIKSVELEGASFVFGANRIASEANVGSEVRGIDGCVRNSASEDRGKVKVENGKQLRKTEHVSFVFGAKQSDFESLVVGDEGNVQVESVLERGKFHNLGFVFDADQNNLALNTHAEKREHGECVDKSVSKDIRKMKLETETECGNHNNPCHIFSDSQHDLSSNLNLDKAGCGGNSEKPDYDEDKINLGTETLTKKYAGQSDLGSIPITEKGVYSENLSVFGCEDRKHGDVGFVFGSCWSSSPSKNLEKGVSAETCGKLGTAKDGGKVEVKSGEEFHKVKATAVNFHTDGDRSLNNPCDTGIFVFGSGNKEPFSFSECMSLKCPGEMNFNNAHLENGECIKTQISELGSDVEGKANSVFGGRSNVASTSSTSSLFKLPDEMQKMKIDDSDNFDGTDKIGRLNENSCANSGGSFTFERSENASGSFDTSSATGASSGIFSSKPFSFHDGLSNNTKVSQLPQDQASDDDTQQNAFTAPSSFSSIGVDSQPKGSASETDFVDGLENKDGNCHTSIPVGLGVPFTDFTSPKWDPSCFKGNLFPEINKNLDSSVKRRSTKDKRSNNMRGKLRPSSVTKQKYGKDNIPQETNSENPDSPGCCSPMDFSPYQETTVADPYSREASATSEEFSYVDNGLTCSGPHSTVLNNSKDEALATAEGLVANTSYPKCRERNEENFCYHNGSSFACNYPSRGFFSGAETTCSNTKAEQLCGSSGTGVMSAKATTGLNSNTEGKENNCRTHVHSASILEDATEKYFTFSALSSEQGGLSGRRRQQSKKSRGKVGRDSSIIYPSTTVDNQSSSSHLDTEDKSEAQPKQGQISFSAAIQETCDKLRLRGNQAYKNWELSKAEDLYTQGIICVPSSERSGCCLRPLLLCYSNRAATRMSLSRIREALGDCVMAIALDPNFLKAQMRAANCHLVLGEVGDALRCFNYCLESGAGICLDRKVILEAADGLQKTQINHPILVKPPYGGQDQPIKASSSEKVAECTNQAAKILEQKTSDAALSALEIIAEALSISLYSEKLLEMKAEALCMLRKYEEAIQLCEQTLSFAENNFASLSNAANAEDSGCESLSAVRLWRWCLISKCYFHQGRLEASLDVLQKLEQVGSTKVKGGIKTLELSILLAVTIRELLRCKNAGNEAYRSRKYTEAIEYYTIALSTNIESRPFAAICLCNRAAAHQALGQTADAIADCSLAIALDGNYAKAVSRRATLYEMIRDYGQAAGDLQRLISIHENQSDEKAKQSGTTARSASSVKELRQAQRHLPSMEEEAKRGIPLDFYLILGIKPSDTASDIKKAYRKAALRHHPDKAGQFLARSESGDEGRLWKEISQEVHKDADRLFKMIGEAYAVLSDPAKRSEYDLEEDMRKTPMENYGSRSYRRTSNAHSSPCERSASRGNWRENWKTYGNSHSRCEKTGEDLSSFVNSDQLKYKFWVYILMGVRFAHPNERQRSFYALGCETVQMIQAKRARSRKEKSWDM</sequence>
<feature type="compositionally biased region" description="Low complexity" evidence="1">
    <location>
        <begin position="10"/>
        <end position="32"/>
    </location>
</feature>
<feature type="compositionally biased region" description="Polar residues" evidence="1">
    <location>
        <begin position="36"/>
        <end position="56"/>
    </location>
</feature>
<dbReference type="Pfam" id="PF00226">
    <property type="entry name" value="DnaJ"/>
    <property type="match status" value="1"/>
</dbReference>
<evidence type="ECO:0000313" key="4">
    <source>
        <dbReference type="Proteomes" id="UP000516437"/>
    </source>
</evidence>
<feature type="compositionally biased region" description="Basic residues" evidence="1">
    <location>
        <begin position="908"/>
        <end position="920"/>
    </location>
</feature>
<dbReference type="InterPro" id="IPR018253">
    <property type="entry name" value="DnaJ_domain_CS"/>
</dbReference>
<dbReference type="PANTHER" id="PTHR45181:SF8">
    <property type="entry name" value="HEAT SHOCK PROTEIN DNAJ WITH TETRATRICOPEPTIDE REPEAT-CONTAINING PROTEIN"/>
    <property type="match status" value="1"/>
</dbReference>
<feature type="region of interest" description="Disordered" evidence="1">
    <location>
        <begin position="904"/>
        <end position="956"/>
    </location>
</feature>
<feature type="domain" description="J" evidence="2">
    <location>
        <begin position="1417"/>
        <end position="1503"/>
    </location>
</feature>
<dbReference type="SMART" id="SM00028">
    <property type="entry name" value="TPR"/>
    <property type="match status" value="8"/>
</dbReference>
<dbReference type="SUPFAM" id="SSF48452">
    <property type="entry name" value="TPR-like"/>
    <property type="match status" value="2"/>
</dbReference>
<reference evidence="3 4" key="1">
    <citation type="journal article" date="2019" name="Plant Biotechnol. J.">
        <title>The red bayberry genome and genetic basis of sex determination.</title>
        <authorList>
            <person name="Jia H.M."/>
            <person name="Jia H.J."/>
            <person name="Cai Q.L."/>
            <person name="Wang Y."/>
            <person name="Zhao H.B."/>
            <person name="Yang W.F."/>
            <person name="Wang G.Y."/>
            <person name="Li Y.H."/>
            <person name="Zhan D.L."/>
            <person name="Shen Y.T."/>
            <person name="Niu Q.F."/>
            <person name="Chang L."/>
            <person name="Qiu J."/>
            <person name="Zhao L."/>
            <person name="Xie H.B."/>
            <person name="Fu W.Y."/>
            <person name="Jin J."/>
            <person name="Li X.W."/>
            <person name="Jiao Y."/>
            <person name="Zhou C.C."/>
            <person name="Tu T."/>
            <person name="Chai C.Y."/>
            <person name="Gao J.L."/>
            <person name="Fan L.J."/>
            <person name="van de Weg E."/>
            <person name="Wang J.Y."/>
            <person name="Gao Z.S."/>
        </authorList>
    </citation>
    <scope>NUCLEOTIDE SEQUENCE [LARGE SCALE GENOMIC DNA]</scope>
    <source>
        <tissue evidence="3">Leaves</tissue>
    </source>
</reference>
<dbReference type="SMART" id="SM00271">
    <property type="entry name" value="DnaJ"/>
    <property type="match status" value="1"/>
</dbReference>
<feature type="region of interest" description="Disordered" evidence="1">
    <location>
        <begin position="593"/>
        <end position="641"/>
    </location>
</feature>
<dbReference type="OrthoDB" id="10250354at2759"/>
<feature type="region of interest" description="Disordered" evidence="1">
    <location>
        <begin position="1511"/>
        <end position="1533"/>
    </location>
</feature>
<dbReference type="PROSITE" id="PS00636">
    <property type="entry name" value="DNAJ_1"/>
    <property type="match status" value="1"/>
</dbReference>
<dbReference type="CDD" id="cd06257">
    <property type="entry name" value="DnaJ"/>
    <property type="match status" value="1"/>
</dbReference>
<feature type="compositionally biased region" description="Polar residues" evidence="1">
    <location>
        <begin position="593"/>
        <end position="605"/>
    </location>
</feature>
<feature type="compositionally biased region" description="Basic residues" evidence="1">
    <location>
        <begin position="76"/>
        <end position="90"/>
    </location>
</feature>
<evidence type="ECO:0000259" key="2">
    <source>
        <dbReference type="PROSITE" id="PS50076"/>
    </source>
</evidence>
<evidence type="ECO:0000313" key="3">
    <source>
        <dbReference type="EMBL" id="KAB1222379.1"/>
    </source>
</evidence>
<dbReference type="Gene3D" id="1.25.40.10">
    <property type="entry name" value="Tetratricopeptide repeat domain"/>
    <property type="match status" value="3"/>
</dbReference>
<feature type="compositionally biased region" description="Polar residues" evidence="1">
    <location>
        <begin position="928"/>
        <end position="942"/>
    </location>
</feature>
<keyword evidence="4" id="KW-1185">Reference proteome</keyword>
<dbReference type="Proteomes" id="UP000516437">
    <property type="component" value="Chromosome 2"/>
</dbReference>
<dbReference type="InterPro" id="IPR001623">
    <property type="entry name" value="DnaJ_domain"/>
</dbReference>
<feature type="region of interest" description="Disordered" evidence="1">
    <location>
        <begin position="687"/>
        <end position="741"/>
    </location>
</feature>
<feature type="compositionally biased region" description="Polar residues" evidence="1">
    <location>
        <begin position="1382"/>
        <end position="1392"/>
    </location>
</feature>
<feature type="region of interest" description="Disordered" evidence="1">
    <location>
        <begin position="1"/>
        <end position="101"/>
    </location>
</feature>
<dbReference type="InterPro" id="IPR011990">
    <property type="entry name" value="TPR-like_helical_dom_sf"/>
</dbReference>
<feature type="region of interest" description="Disordered" evidence="1">
    <location>
        <begin position="1374"/>
        <end position="1408"/>
    </location>
</feature>
<feature type="compositionally biased region" description="Basic and acidic residues" evidence="1">
    <location>
        <begin position="1394"/>
        <end position="1408"/>
    </location>
</feature>
<organism evidence="3 4">
    <name type="scientific">Morella rubra</name>
    <name type="common">Chinese bayberry</name>
    <dbReference type="NCBI Taxonomy" id="262757"/>
    <lineage>
        <taxon>Eukaryota</taxon>
        <taxon>Viridiplantae</taxon>
        <taxon>Streptophyta</taxon>
        <taxon>Embryophyta</taxon>
        <taxon>Tracheophyta</taxon>
        <taxon>Spermatophyta</taxon>
        <taxon>Magnoliopsida</taxon>
        <taxon>eudicotyledons</taxon>
        <taxon>Gunneridae</taxon>
        <taxon>Pentapetalae</taxon>
        <taxon>rosids</taxon>
        <taxon>fabids</taxon>
        <taxon>Fagales</taxon>
        <taxon>Myricaceae</taxon>
        <taxon>Morella</taxon>
    </lineage>
</organism>
<feature type="compositionally biased region" description="Polar residues" evidence="1">
    <location>
        <begin position="612"/>
        <end position="637"/>
    </location>
</feature>
<protein>
    <recommendedName>
        <fullName evidence="2">J domain-containing protein</fullName>
    </recommendedName>
</protein>
<dbReference type="Gene3D" id="1.10.287.110">
    <property type="entry name" value="DnaJ domain"/>
    <property type="match status" value="1"/>
</dbReference>
<dbReference type="PROSITE" id="PS50076">
    <property type="entry name" value="DNAJ_2"/>
    <property type="match status" value="1"/>
</dbReference>
<dbReference type="SUPFAM" id="SSF46565">
    <property type="entry name" value="Chaperone J-domain"/>
    <property type="match status" value="1"/>
</dbReference>
<proteinExistence type="predicted"/>